<comment type="function">
    <text evidence="2">Component of the COP9 signalosome complex (CSN), a complex involved in various cellular and developmental processes.</text>
</comment>
<dbReference type="GO" id="GO:0000338">
    <property type="term" value="P:protein deneddylation"/>
    <property type="evidence" value="ECO:0007669"/>
    <property type="project" value="InterPro"/>
</dbReference>
<keyword evidence="2" id="KW-0539">Nucleus</keyword>
<dbReference type="EMBL" id="KZ819681">
    <property type="protein sequence ID" value="PWN24470.1"/>
    <property type="molecule type" value="Genomic_DNA"/>
</dbReference>
<feature type="region of interest" description="Disordered" evidence="3">
    <location>
        <begin position="358"/>
        <end position="386"/>
    </location>
</feature>
<name>A0A316UH03_9BASI</name>
<dbReference type="SMART" id="SM00232">
    <property type="entry name" value="JAB_MPN"/>
    <property type="match status" value="1"/>
</dbReference>
<proteinExistence type="inferred from homology"/>
<dbReference type="GO" id="GO:0008180">
    <property type="term" value="C:COP9 signalosome"/>
    <property type="evidence" value="ECO:0007669"/>
    <property type="project" value="UniProtKB-UniRule"/>
</dbReference>
<organism evidence="5 6">
    <name type="scientific">Jaminaea rosea</name>
    <dbReference type="NCBI Taxonomy" id="1569628"/>
    <lineage>
        <taxon>Eukaryota</taxon>
        <taxon>Fungi</taxon>
        <taxon>Dikarya</taxon>
        <taxon>Basidiomycota</taxon>
        <taxon>Ustilaginomycotina</taxon>
        <taxon>Exobasidiomycetes</taxon>
        <taxon>Microstromatales</taxon>
        <taxon>Microstromatales incertae sedis</taxon>
        <taxon>Jaminaea</taxon>
    </lineage>
</organism>
<dbReference type="STRING" id="1569628.A0A316UH03"/>
<evidence type="ECO:0000256" key="3">
    <source>
        <dbReference type="SAM" id="MobiDB-lite"/>
    </source>
</evidence>
<reference evidence="5 6" key="1">
    <citation type="journal article" date="2018" name="Mol. Biol. Evol.">
        <title>Broad Genomic Sampling Reveals a Smut Pathogenic Ancestry of the Fungal Clade Ustilaginomycotina.</title>
        <authorList>
            <person name="Kijpornyongpan T."/>
            <person name="Mondo S.J."/>
            <person name="Barry K."/>
            <person name="Sandor L."/>
            <person name="Lee J."/>
            <person name="Lipzen A."/>
            <person name="Pangilinan J."/>
            <person name="LaButti K."/>
            <person name="Hainaut M."/>
            <person name="Henrissat B."/>
            <person name="Grigoriev I.V."/>
            <person name="Spatafora J.W."/>
            <person name="Aime M.C."/>
        </authorList>
    </citation>
    <scope>NUCLEOTIDE SEQUENCE [LARGE SCALE GENOMIC DNA]</scope>
    <source>
        <strain evidence="5 6">MCA 5214</strain>
    </source>
</reference>
<dbReference type="PROSITE" id="PS50249">
    <property type="entry name" value="MPN"/>
    <property type="match status" value="1"/>
</dbReference>
<dbReference type="PANTHER" id="PTHR10540:SF8">
    <property type="entry name" value="COP9 SIGNALOSOME COMPLEX SUBUNIT 6"/>
    <property type="match status" value="1"/>
</dbReference>
<feature type="region of interest" description="Disordered" evidence="3">
    <location>
        <begin position="163"/>
        <end position="189"/>
    </location>
</feature>
<comment type="similarity">
    <text evidence="1 2">Belongs to the peptidase M67A family. CSN6 subfamily.</text>
</comment>
<dbReference type="AlphaFoldDB" id="A0A316UH03"/>
<dbReference type="OrthoDB" id="1378at2759"/>
<feature type="domain" description="MPN" evidence="4">
    <location>
        <begin position="23"/>
        <end position="163"/>
    </location>
</feature>
<dbReference type="Gene3D" id="3.40.140.10">
    <property type="entry name" value="Cytidine Deaminase, domain 2"/>
    <property type="match status" value="1"/>
</dbReference>
<evidence type="ECO:0000313" key="5">
    <source>
        <dbReference type="EMBL" id="PWN24470.1"/>
    </source>
</evidence>
<evidence type="ECO:0000256" key="1">
    <source>
        <dbReference type="ARBA" id="ARBA00010893"/>
    </source>
</evidence>
<comment type="subcellular location">
    <subcellularLocation>
        <location evidence="2">Cytoplasm</location>
    </subcellularLocation>
    <subcellularLocation>
        <location evidence="2">Nucleus</location>
    </subcellularLocation>
</comment>
<evidence type="ECO:0000313" key="6">
    <source>
        <dbReference type="Proteomes" id="UP000245884"/>
    </source>
</evidence>
<dbReference type="GO" id="GO:0008237">
    <property type="term" value="F:metallopeptidase activity"/>
    <property type="evidence" value="ECO:0007669"/>
    <property type="project" value="InterPro"/>
</dbReference>
<dbReference type="Pfam" id="PF01398">
    <property type="entry name" value="JAB"/>
    <property type="match status" value="1"/>
</dbReference>
<dbReference type="InterPro" id="IPR033859">
    <property type="entry name" value="MPN_CSN6"/>
</dbReference>
<feature type="compositionally biased region" description="Gly residues" evidence="3">
    <location>
        <begin position="371"/>
        <end position="386"/>
    </location>
</feature>
<dbReference type="Proteomes" id="UP000245884">
    <property type="component" value="Unassembled WGS sequence"/>
</dbReference>
<dbReference type="RefSeq" id="XP_025359082.1">
    <property type="nucleotide sequence ID" value="XM_025508922.1"/>
</dbReference>
<dbReference type="InterPro" id="IPR024969">
    <property type="entry name" value="EIF3F/CSN6-like_C"/>
</dbReference>
<dbReference type="InterPro" id="IPR000555">
    <property type="entry name" value="JAMM/MPN+_dom"/>
</dbReference>
<dbReference type="InterPro" id="IPR037518">
    <property type="entry name" value="MPN"/>
</dbReference>
<keyword evidence="2" id="KW-0963">Cytoplasm</keyword>
<dbReference type="GeneID" id="37030745"/>
<evidence type="ECO:0000256" key="2">
    <source>
        <dbReference type="RuleBase" id="RU367006"/>
    </source>
</evidence>
<dbReference type="CDD" id="cd08063">
    <property type="entry name" value="MPN_CSN6"/>
    <property type="match status" value="1"/>
</dbReference>
<sequence length="386" mass="41436">MADAVAGPSTSKAAPSSTSAALLSLHPLPILSISEHIVRSCAQQQQGKEPLHVYGVLLGTQNGRHLEVQNTFEVKVDVEGKLDEAFFKSRQAQYKQTFPTLDLLGWYSNGNRPTSADVAVHKQFLEYNESPLFLQFSPNADILARRDGRGQLPIQVYESQMAVTSADQPIDSSNEGAAPPTASSDEPSTSLILVESNGYRIETAEAERIAVDYVSKPAGAQGSEGEHGAVISSLESQQSAIRMLHARIKMAHGYVTSLLAKDAKVGGQQGVTAGANGSGSAVGQRDHEALRQLKSILSSMPRAPPANAAMQAEEDDDGFRTHFLREYNDALLISSLSRMTAGMRSLNEYVDKFDLIQQGRGGDRERRDGLESGGRGTFGYGDAGGM</sequence>
<keyword evidence="2" id="KW-0736">Signalosome</keyword>
<dbReference type="PANTHER" id="PTHR10540">
    <property type="entry name" value="EUKARYOTIC TRANSLATION INITIATION FACTOR 3 SUBUNIT F-RELATED"/>
    <property type="match status" value="1"/>
</dbReference>
<protein>
    <recommendedName>
        <fullName evidence="2">COP9 signalosome complex subunit 6</fullName>
    </recommendedName>
</protein>
<evidence type="ECO:0000259" key="4">
    <source>
        <dbReference type="PROSITE" id="PS50249"/>
    </source>
</evidence>
<feature type="compositionally biased region" description="Basic and acidic residues" evidence="3">
    <location>
        <begin position="361"/>
        <end position="370"/>
    </location>
</feature>
<gene>
    <name evidence="5" type="ORF">BDZ90DRAFT_276364</name>
</gene>
<dbReference type="GO" id="GO:0005737">
    <property type="term" value="C:cytoplasm"/>
    <property type="evidence" value="ECO:0007669"/>
    <property type="project" value="UniProtKB-SubCell"/>
</dbReference>
<dbReference type="Pfam" id="PF13012">
    <property type="entry name" value="MitMem_reg"/>
    <property type="match status" value="1"/>
</dbReference>
<accession>A0A316UH03</accession>
<keyword evidence="6" id="KW-1185">Reference proteome</keyword>